<protein>
    <submittedName>
        <fullName evidence="2">Uncharacterized protein</fullName>
    </submittedName>
</protein>
<keyword evidence="1" id="KW-0812">Transmembrane</keyword>
<gene>
    <name evidence="2" type="ORF">B0I21_10545</name>
</gene>
<proteinExistence type="predicted"/>
<comment type="caution">
    <text evidence="2">The sequence shown here is derived from an EMBL/GenBank/DDBJ whole genome shotgun (WGS) entry which is preliminary data.</text>
</comment>
<keyword evidence="1" id="KW-1133">Transmembrane helix</keyword>
<feature type="transmembrane region" description="Helical" evidence="1">
    <location>
        <begin position="110"/>
        <end position="131"/>
    </location>
</feature>
<dbReference type="EMBL" id="SNZV01000005">
    <property type="protein sequence ID" value="TDS12914.1"/>
    <property type="molecule type" value="Genomic_DNA"/>
</dbReference>
<evidence type="ECO:0000256" key="1">
    <source>
        <dbReference type="SAM" id="Phobius"/>
    </source>
</evidence>
<reference evidence="2 3" key="1">
    <citation type="submission" date="2019-03" db="EMBL/GenBank/DDBJ databases">
        <title>Genomic Encyclopedia of Type Strains, Phase III (KMG-III): the genomes of soil and plant-associated and newly described type strains.</title>
        <authorList>
            <person name="Whitman W."/>
        </authorList>
    </citation>
    <scope>NUCLEOTIDE SEQUENCE [LARGE SCALE GENOMIC DNA]</scope>
    <source>
        <strain evidence="2 3">CGMCC 1.12801</strain>
    </source>
</reference>
<organism evidence="2 3">
    <name type="scientific">Sphingobacterium paludis</name>
    <dbReference type="NCBI Taxonomy" id="1476465"/>
    <lineage>
        <taxon>Bacteria</taxon>
        <taxon>Pseudomonadati</taxon>
        <taxon>Bacteroidota</taxon>
        <taxon>Sphingobacteriia</taxon>
        <taxon>Sphingobacteriales</taxon>
        <taxon>Sphingobacteriaceae</taxon>
        <taxon>Sphingobacterium</taxon>
    </lineage>
</organism>
<dbReference type="Proteomes" id="UP000294752">
    <property type="component" value="Unassembled WGS sequence"/>
</dbReference>
<dbReference type="RefSeq" id="WP_133640439.1">
    <property type="nucleotide sequence ID" value="NZ_SNZV01000005.1"/>
</dbReference>
<evidence type="ECO:0000313" key="3">
    <source>
        <dbReference type="Proteomes" id="UP000294752"/>
    </source>
</evidence>
<keyword evidence="1" id="KW-0472">Membrane</keyword>
<dbReference type="OrthoDB" id="1345370at2"/>
<name>A0A4R7D0B1_9SPHI</name>
<accession>A0A4R7D0B1</accession>
<sequence length="247" mass="28248">MDKLKISKELLERYELGQCTEQEQATVRLWMDADDLALDESLSVEDLGVEQDNTTSANQSDAKDRVVKQELWHNISAHMQRPSSAMETKKAWSSSSVGYRELRKRSFRQAPTWLSIAAAAAVFLCIDWWTLSKSNSKSGNFNATNSEQSLMLWEEDGFALTLSQNSSASINLQSENITVSGDVLFTPKRDFVLHDKYGKTDFDFRQGQVYYISTNPNTSKLMVFSKRELQYLPPILQKHIRKQFNLT</sequence>
<evidence type="ECO:0000313" key="2">
    <source>
        <dbReference type="EMBL" id="TDS12914.1"/>
    </source>
</evidence>
<keyword evidence="3" id="KW-1185">Reference proteome</keyword>
<dbReference type="AlphaFoldDB" id="A0A4R7D0B1"/>